<sequence length="233" mass="26322">MIRVVFMLLLMGIVFSCAPTRFYRTLDEGEHAISANVLGPVINVPGVSPMPIPLSALGYGYGIKEYVTVFGNWHTTAAAFNVWQFDAGASFRVWQNTQKTMGVSIAPVANIMIGKTASDFRLYPQLDMNYYINYPVKQKEGKFRRNDFFVGFDNWFDLYNMQAHGEPNAVKWLWNTHVGTTFTRNRWSVQVELKLLAPYLSNEDIVLDYVSPLGNRGAMGIYIGIVRTLGGKK</sequence>
<name>A0ABN1MMJ8_9FLAO</name>
<dbReference type="Proteomes" id="UP001501126">
    <property type="component" value="Unassembled WGS sequence"/>
</dbReference>
<accession>A0ABN1MMJ8</accession>
<dbReference type="RefSeq" id="WP_343785128.1">
    <property type="nucleotide sequence ID" value="NZ_BAAAFH010000003.1"/>
</dbReference>
<reference evidence="1 2" key="1">
    <citation type="journal article" date="2019" name="Int. J. Syst. Evol. Microbiol.">
        <title>The Global Catalogue of Microorganisms (GCM) 10K type strain sequencing project: providing services to taxonomists for standard genome sequencing and annotation.</title>
        <authorList>
            <consortium name="The Broad Institute Genomics Platform"/>
            <consortium name="The Broad Institute Genome Sequencing Center for Infectious Disease"/>
            <person name="Wu L."/>
            <person name="Ma J."/>
        </authorList>
    </citation>
    <scope>NUCLEOTIDE SEQUENCE [LARGE SCALE GENOMIC DNA]</scope>
    <source>
        <strain evidence="1 2">JCM 16083</strain>
    </source>
</reference>
<dbReference type="EMBL" id="BAAAFH010000003">
    <property type="protein sequence ID" value="GAA0874257.1"/>
    <property type="molecule type" value="Genomic_DNA"/>
</dbReference>
<organism evidence="1 2">
    <name type="scientific">Wandonia haliotis</name>
    <dbReference type="NCBI Taxonomy" id="574963"/>
    <lineage>
        <taxon>Bacteria</taxon>
        <taxon>Pseudomonadati</taxon>
        <taxon>Bacteroidota</taxon>
        <taxon>Flavobacteriia</taxon>
        <taxon>Flavobacteriales</taxon>
        <taxon>Crocinitomicaceae</taxon>
        <taxon>Wandonia</taxon>
    </lineage>
</organism>
<evidence type="ECO:0000313" key="1">
    <source>
        <dbReference type="EMBL" id="GAA0874257.1"/>
    </source>
</evidence>
<protein>
    <submittedName>
        <fullName evidence="1">Uncharacterized protein</fullName>
    </submittedName>
</protein>
<comment type="caution">
    <text evidence="1">The sequence shown here is derived from an EMBL/GenBank/DDBJ whole genome shotgun (WGS) entry which is preliminary data.</text>
</comment>
<keyword evidence="2" id="KW-1185">Reference proteome</keyword>
<dbReference type="PROSITE" id="PS51257">
    <property type="entry name" value="PROKAR_LIPOPROTEIN"/>
    <property type="match status" value="1"/>
</dbReference>
<gene>
    <name evidence="1" type="ORF">GCM10009118_06650</name>
</gene>
<evidence type="ECO:0000313" key="2">
    <source>
        <dbReference type="Proteomes" id="UP001501126"/>
    </source>
</evidence>
<proteinExistence type="predicted"/>